<keyword evidence="2" id="KW-1185">Reference proteome</keyword>
<evidence type="ECO:0000313" key="2">
    <source>
        <dbReference type="Proteomes" id="UP000681340"/>
    </source>
</evidence>
<comment type="caution">
    <text evidence="1">The sequence shown here is derived from an EMBL/GenBank/DDBJ whole genome shotgun (WGS) entry which is preliminary data.</text>
</comment>
<gene>
    <name evidence="1" type="ORF">Aau02nite_17160</name>
</gene>
<dbReference type="Proteomes" id="UP000681340">
    <property type="component" value="Unassembled WGS sequence"/>
</dbReference>
<dbReference type="EMBL" id="BOQL01000017">
    <property type="protein sequence ID" value="GIM65447.1"/>
    <property type="molecule type" value="Genomic_DNA"/>
</dbReference>
<protein>
    <submittedName>
        <fullName evidence="1">Uncharacterized protein</fullName>
    </submittedName>
</protein>
<dbReference type="AlphaFoldDB" id="A0A919VJY4"/>
<sequence>MFTDDQDTIHIFGTLSAEDMRRLLPLVSGAFQLRDEPLTTLTLAFDEAATIADDAAVVATREALGDALAVCAEQNAALRIVAPPALRRLSTTG</sequence>
<evidence type="ECO:0000313" key="1">
    <source>
        <dbReference type="EMBL" id="GIM65447.1"/>
    </source>
</evidence>
<accession>A0A919VJY4</accession>
<name>A0A919VJY4_9ACTN</name>
<proteinExistence type="predicted"/>
<reference evidence="1" key="1">
    <citation type="submission" date="2021-03" db="EMBL/GenBank/DDBJ databases">
        <title>Whole genome shotgun sequence of Actinoplanes auranticolor NBRC 12245.</title>
        <authorList>
            <person name="Komaki H."/>
            <person name="Tamura T."/>
        </authorList>
    </citation>
    <scope>NUCLEOTIDE SEQUENCE</scope>
    <source>
        <strain evidence="1">NBRC 12245</strain>
    </source>
</reference>
<organism evidence="1 2">
    <name type="scientific">Actinoplanes auranticolor</name>
    <dbReference type="NCBI Taxonomy" id="47988"/>
    <lineage>
        <taxon>Bacteria</taxon>
        <taxon>Bacillati</taxon>
        <taxon>Actinomycetota</taxon>
        <taxon>Actinomycetes</taxon>
        <taxon>Micromonosporales</taxon>
        <taxon>Micromonosporaceae</taxon>
        <taxon>Actinoplanes</taxon>
    </lineage>
</organism>